<keyword evidence="2" id="KW-0812">Transmembrane</keyword>
<protein>
    <recommendedName>
        <fullName evidence="4">LAGLIDADG endonuclease</fullName>
    </recommendedName>
</protein>
<evidence type="ECO:0000313" key="3">
    <source>
        <dbReference type="EMBL" id="QFZ98628.1"/>
    </source>
</evidence>
<gene>
    <name evidence="3" type="primary">orf254</name>
</gene>
<dbReference type="GeneID" id="42437831"/>
<keyword evidence="2" id="KW-1133">Transmembrane helix</keyword>
<organism evidence="3">
    <name type="scientific">Amanita muscaria</name>
    <name type="common">Fly agaric</name>
    <name type="synonym">Agaricus muscarius</name>
    <dbReference type="NCBI Taxonomy" id="41956"/>
    <lineage>
        <taxon>Eukaryota</taxon>
        <taxon>Fungi</taxon>
        <taxon>Dikarya</taxon>
        <taxon>Basidiomycota</taxon>
        <taxon>Agaricomycotina</taxon>
        <taxon>Agaricomycetes</taxon>
        <taxon>Agaricomycetidae</taxon>
        <taxon>Agaricales</taxon>
        <taxon>Pluteineae</taxon>
        <taxon>Amanitaceae</taxon>
        <taxon>Amanita</taxon>
    </lineage>
</organism>
<dbReference type="EMBL" id="MK993559">
    <property type="protein sequence ID" value="QFZ98628.1"/>
    <property type="molecule type" value="Genomic_DNA"/>
</dbReference>
<sequence>MKLLDLMKKYLAPSVLGAITIDNYKKEVLNYNKDLTELQNMNKEQLIELQKQLWNEKSVNLDFRVILESSSSKIEELESEIFKVKSSLNNIELQINSKNFNIGENIESLNNKHKYCSEELSNLINKKDSCINELIEKINNNVNKSDIFNFISDMVEKYQSIISNLNLEQLVALFNIFGFIMVLITIVNISTVLIGDYLIDKLNLENNFPKLSKYIRIKQNLNKGYLIFYIVLLYILTIIYILCNIYMLILKYFI</sequence>
<keyword evidence="3" id="KW-0496">Mitochondrion</keyword>
<feature type="coiled-coil region" evidence="1">
    <location>
        <begin position="74"/>
        <end position="126"/>
    </location>
</feature>
<keyword evidence="2" id="KW-0472">Membrane</keyword>
<feature type="transmembrane region" description="Helical" evidence="2">
    <location>
        <begin position="170"/>
        <end position="194"/>
    </location>
</feature>
<accession>A0A5Q0N2M1</accession>
<dbReference type="AlphaFoldDB" id="A0A5Q0N2M1"/>
<name>A0A5Q0N2M1_AMAMU</name>
<evidence type="ECO:0008006" key="4">
    <source>
        <dbReference type="Google" id="ProtNLM"/>
    </source>
</evidence>
<evidence type="ECO:0000256" key="2">
    <source>
        <dbReference type="SAM" id="Phobius"/>
    </source>
</evidence>
<dbReference type="RefSeq" id="YP_009710679.1">
    <property type="nucleotide sequence ID" value="NC_045199.1"/>
</dbReference>
<reference evidence="3" key="1">
    <citation type="journal article" name="Front. Microbiol.">
        <title>Comparative Mitogenome Analysis Reveals Mitochondrial Genome Differentiation in Ectomycorrhizal and Asymbiotic Amanita Species.</title>
        <authorList>
            <person name="Li Q."/>
            <person name="He X."/>
            <person name="Ren Y."/>
            <person name="Xiong C."/>
            <person name="Jin X."/>
            <person name="Peng L."/>
            <person name="Huang W."/>
        </authorList>
    </citation>
    <scope>NUCLEOTIDE SEQUENCE</scope>
</reference>
<keyword evidence="1" id="KW-0175">Coiled coil</keyword>
<proteinExistence type="predicted"/>
<evidence type="ECO:0000256" key="1">
    <source>
        <dbReference type="SAM" id="Coils"/>
    </source>
</evidence>
<feature type="transmembrane region" description="Helical" evidence="2">
    <location>
        <begin position="226"/>
        <end position="249"/>
    </location>
</feature>
<geneLocation type="mitochondrion" evidence="3"/>